<evidence type="ECO:0000313" key="5">
    <source>
        <dbReference type="Proteomes" id="UP000694044"/>
    </source>
</evidence>
<dbReference type="OrthoDB" id="270651at2759"/>
<gene>
    <name evidence="4" type="ORF">PHYPSEUDO_005637</name>
</gene>
<dbReference type="GO" id="GO:0008173">
    <property type="term" value="F:RNA methyltransferase activity"/>
    <property type="evidence" value="ECO:0007669"/>
    <property type="project" value="InterPro"/>
</dbReference>
<dbReference type="GO" id="GO:0032259">
    <property type="term" value="P:methylation"/>
    <property type="evidence" value="ECO:0007669"/>
    <property type="project" value="UniProtKB-KW"/>
</dbReference>
<keyword evidence="5" id="KW-1185">Reference proteome</keyword>
<proteinExistence type="predicted"/>
<name>A0A8T1VP21_9STRA</name>
<dbReference type="EMBL" id="JAGDFM010000231">
    <property type="protein sequence ID" value="KAG7381810.1"/>
    <property type="molecule type" value="Genomic_DNA"/>
</dbReference>
<evidence type="ECO:0000256" key="1">
    <source>
        <dbReference type="ARBA" id="ARBA00022603"/>
    </source>
</evidence>
<feature type="domain" description="tRNA/rRNA methyltransferase SpoU type" evidence="3">
    <location>
        <begin position="14"/>
        <end position="151"/>
    </location>
</feature>
<dbReference type="Pfam" id="PF00588">
    <property type="entry name" value="SpoU_methylase"/>
    <property type="match status" value="1"/>
</dbReference>
<evidence type="ECO:0000313" key="4">
    <source>
        <dbReference type="EMBL" id="KAG7381810.1"/>
    </source>
</evidence>
<evidence type="ECO:0000256" key="2">
    <source>
        <dbReference type="ARBA" id="ARBA00022679"/>
    </source>
</evidence>
<dbReference type="GO" id="GO:0006396">
    <property type="term" value="P:RNA processing"/>
    <property type="evidence" value="ECO:0007669"/>
    <property type="project" value="InterPro"/>
</dbReference>
<reference evidence="4" key="1">
    <citation type="submission" date="2021-02" db="EMBL/GenBank/DDBJ databases">
        <authorList>
            <person name="Palmer J.M."/>
        </authorList>
    </citation>
    <scope>NUCLEOTIDE SEQUENCE</scope>
    <source>
        <strain evidence="4">SCRP734</strain>
    </source>
</reference>
<keyword evidence="1" id="KW-0489">Methyltransferase</keyword>
<protein>
    <recommendedName>
        <fullName evidence="3">tRNA/rRNA methyltransferase SpoU type domain-containing protein</fullName>
    </recommendedName>
</protein>
<comment type="caution">
    <text evidence="4">The sequence shown here is derived from an EMBL/GenBank/DDBJ whole genome shotgun (WGS) entry which is preliminary data.</text>
</comment>
<dbReference type="InterPro" id="IPR051259">
    <property type="entry name" value="rRNA_Methyltransferase"/>
</dbReference>
<dbReference type="PANTHER" id="PTHR43191">
    <property type="entry name" value="RRNA METHYLTRANSFERASE 3"/>
    <property type="match status" value="1"/>
</dbReference>
<organism evidence="4 5">
    <name type="scientific">Phytophthora pseudosyringae</name>
    <dbReference type="NCBI Taxonomy" id="221518"/>
    <lineage>
        <taxon>Eukaryota</taxon>
        <taxon>Sar</taxon>
        <taxon>Stramenopiles</taxon>
        <taxon>Oomycota</taxon>
        <taxon>Peronosporomycetes</taxon>
        <taxon>Peronosporales</taxon>
        <taxon>Peronosporaceae</taxon>
        <taxon>Phytophthora</taxon>
    </lineage>
</organism>
<dbReference type="GO" id="GO:0003723">
    <property type="term" value="F:RNA binding"/>
    <property type="evidence" value="ECO:0007669"/>
    <property type="project" value="InterPro"/>
</dbReference>
<keyword evidence="2" id="KW-0808">Transferase</keyword>
<accession>A0A8T1VP21</accession>
<sequence length="164" mass="17762">MEEGADAAATPRHFLILNNVQKIKNIKNMLVSASAFGVKEVFVVGQKKFDLQEQEPFLSSLGCRVTRLATLKDCRAHCQERGIRIVGVEIMHDAKSIADRPFSGDTAFIMGNEGSGMNSVQVAICDDFVYIPQYGGGTASLNVTVAASIILQSFALWAKLPVAE</sequence>
<dbReference type="CDD" id="cd18096">
    <property type="entry name" value="SpoU-like"/>
    <property type="match status" value="1"/>
</dbReference>
<dbReference type="Proteomes" id="UP000694044">
    <property type="component" value="Unassembled WGS sequence"/>
</dbReference>
<dbReference type="AlphaFoldDB" id="A0A8T1VP21"/>
<evidence type="ECO:0000259" key="3">
    <source>
        <dbReference type="Pfam" id="PF00588"/>
    </source>
</evidence>
<dbReference type="PANTHER" id="PTHR43191:SF7">
    <property type="entry name" value="OBP33PEP LIKE PROTEIN"/>
    <property type="match status" value="1"/>
</dbReference>
<dbReference type="InterPro" id="IPR001537">
    <property type="entry name" value="SpoU_MeTrfase"/>
</dbReference>